<evidence type="ECO:0000313" key="3">
    <source>
        <dbReference type="Proteomes" id="UP000012138"/>
    </source>
</evidence>
<gene>
    <name evidence="2" type="ORF">LEP1GSC024_3403</name>
</gene>
<organism evidence="2 3">
    <name type="scientific">Leptospira noguchii str. 2001034031</name>
    <dbReference type="NCBI Taxonomy" id="1193053"/>
    <lineage>
        <taxon>Bacteria</taxon>
        <taxon>Pseudomonadati</taxon>
        <taxon>Spirochaetota</taxon>
        <taxon>Spirochaetia</taxon>
        <taxon>Leptospirales</taxon>
        <taxon>Leptospiraceae</taxon>
        <taxon>Leptospira</taxon>
    </lineage>
</organism>
<evidence type="ECO:0000256" key="1">
    <source>
        <dbReference type="SAM" id="Phobius"/>
    </source>
</evidence>
<reference evidence="2 3" key="1">
    <citation type="submission" date="2013-01" db="EMBL/GenBank/DDBJ databases">
        <authorList>
            <person name="Harkins D.M."/>
            <person name="Durkin A.S."/>
            <person name="Brinkac L.M."/>
            <person name="Haft D.H."/>
            <person name="Selengut J.D."/>
            <person name="Sanka R."/>
            <person name="DePew J."/>
            <person name="Purushe J."/>
            <person name="Whelen A.C."/>
            <person name="Vinetz J.M."/>
            <person name="Sutton G.G."/>
            <person name="Nierman W.C."/>
            <person name="Fouts D.E."/>
        </authorList>
    </citation>
    <scope>NUCLEOTIDE SEQUENCE [LARGE SCALE GENOMIC DNA]</scope>
    <source>
        <strain evidence="2 3">2001034031</strain>
    </source>
</reference>
<dbReference type="Proteomes" id="UP000012138">
    <property type="component" value="Unassembled WGS sequence"/>
</dbReference>
<keyword evidence="1" id="KW-0812">Transmembrane</keyword>
<protein>
    <submittedName>
        <fullName evidence="2">Uncharacterized protein</fullName>
    </submittedName>
</protein>
<proteinExistence type="predicted"/>
<comment type="caution">
    <text evidence="2">The sequence shown here is derived from an EMBL/GenBank/DDBJ whole genome shotgun (WGS) entry which is preliminary data.</text>
</comment>
<dbReference type="AlphaFoldDB" id="M6Y1Q7"/>
<keyword evidence="1" id="KW-0472">Membrane</keyword>
<feature type="transmembrane region" description="Helical" evidence="1">
    <location>
        <begin position="15"/>
        <end position="33"/>
    </location>
</feature>
<keyword evidence="1" id="KW-1133">Transmembrane helix</keyword>
<sequence length="41" mass="5156">MALRKFFDHFNEGTFLVFLFEFLFLSVQFQRLFHYYSNARK</sequence>
<accession>M6Y1Q7</accession>
<name>M6Y1Q7_9LEPT</name>
<dbReference type="EMBL" id="AKXB02000150">
    <property type="protein sequence ID" value="EMO87620.1"/>
    <property type="molecule type" value="Genomic_DNA"/>
</dbReference>
<evidence type="ECO:0000313" key="2">
    <source>
        <dbReference type="EMBL" id="EMO87620.1"/>
    </source>
</evidence>